<reference evidence="2" key="2">
    <citation type="submission" date="2015-01" db="EMBL/GenBank/DDBJ databases">
        <title>Evolutionary Origins and Diversification of the Mycorrhizal Mutualists.</title>
        <authorList>
            <consortium name="DOE Joint Genome Institute"/>
            <consortium name="Mycorrhizal Genomics Consortium"/>
            <person name="Kohler A."/>
            <person name="Kuo A."/>
            <person name="Nagy L.G."/>
            <person name="Floudas D."/>
            <person name="Copeland A."/>
            <person name="Barry K.W."/>
            <person name="Cichocki N."/>
            <person name="Veneault-Fourrey C."/>
            <person name="LaButti K."/>
            <person name="Lindquist E.A."/>
            <person name="Lipzen A."/>
            <person name="Lundell T."/>
            <person name="Morin E."/>
            <person name="Murat C."/>
            <person name="Riley R."/>
            <person name="Ohm R."/>
            <person name="Sun H."/>
            <person name="Tunlid A."/>
            <person name="Henrissat B."/>
            <person name="Grigoriev I.V."/>
            <person name="Hibbett D.S."/>
            <person name="Martin F."/>
        </authorList>
    </citation>
    <scope>NUCLEOTIDE SEQUENCE [LARGE SCALE GENOMIC DNA]</scope>
    <source>
        <strain evidence="2">h7</strain>
    </source>
</reference>
<proteinExistence type="predicted"/>
<evidence type="ECO:0000313" key="1">
    <source>
        <dbReference type="EMBL" id="KIM44320.1"/>
    </source>
</evidence>
<dbReference type="HOGENOM" id="CLU_021164_3_1_1"/>
<dbReference type="Proteomes" id="UP000053424">
    <property type="component" value="Unassembled WGS sequence"/>
</dbReference>
<dbReference type="Gene3D" id="3.80.10.10">
    <property type="entry name" value="Ribonuclease Inhibitor"/>
    <property type="match status" value="1"/>
</dbReference>
<accession>A0A0C3C618</accession>
<dbReference type="EMBL" id="KN831774">
    <property type="protein sequence ID" value="KIM44320.1"/>
    <property type="molecule type" value="Genomic_DNA"/>
</dbReference>
<reference evidence="1 2" key="1">
    <citation type="submission" date="2014-04" db="EMBL/GenBank/DDBJ databases">
        <authorList>
            <consortium name="DOE Joint Genome Institute"/>
            <person name="Kuo A."/>
            <person name="Gay G."/>
            <person name="Dore J."/>
            <person name="Kohler A."/>
            <person name="Nagy L.G."/>
            <person name="Floudas D."/>
            <person name="Copeland A."/>
            <person name="Barry K.W."/>
            <person name="Cichocki N."/>
            <person name="Veneault-Fourrey C."/>
            <person name="LaButti K."/>
            <person name="Lindquist E.A."/>
            <person name="Lipzen A."/>
            <person name="Lundell T."/>
            <person name="Morin E."/>
            <person name="Murat C."/>
            <person name="Sun H."/>
            <person name="Tunlid A."/>
            <person name="Henrissat B."/>
            <person name="Grigoriev I.V."/>
            <person name="Hibbett D.S."/>
            <person name="Martin F."/>
            <person name="Nordberg H.P."/>
            <person name="Cantor M.N."/>
            <person name="Hua S.X."/>
        </authorList>
    </citation>
    <scope>NUCLEOTIDE SEQUENCE [LARGE SCALE GENOMIC DNA]</scope>
    <source>
        <strain evidence="2">h7</strain>
    </source>
</reference>
<protein>
    <recommendedName>
        <fullName evidence="3">F-box domain-containing protein</fullName>
    </recommendedName>
</protein>
<evidence type="ECO:0008006" key="3">
    <source>
        <dbReference type="Google" id="ProtNLM"/>
    </source>
</evidence>
<sequence>MHPALAVPEIIQTILEYLLPKPKHYRKAYKEYYLLATASRSSVLNVALTCRSFSEPALDILWWAMDDLTPLFNFLPGFQNDQEIDFPISTHALEVLEKFASRIRFYCIMDTAEDPVNITSYVQVLQTLGRFHLLPRLQFLYAERNEPQLLFFGSPTLRTFRAKRILPKSNADHIQAFLDLLPLTSPKILALYIRFPLRERSLHAVRRFPKLQFLVLDSENVDTRLSLGADFLTNLSCRQTLDKWFLRGSISVAPRPTSDFAKVDFDSLTYLAFTSKKPSTSIAEYIPLLRAAKFPSLERMEVSLAVDNAVGQSRSATKLWRDFFKHLRSATSSLLAIEVMIKGPVASQVSLDDIPDLHTFNRLRSFETNIVHSLSASNLSTMFAHWPDLTVLHISGVEEVTVDFSSLVDIACQAPKLEVLALQINCEIFPSVDDVPILQHDLETLKLSPLHLENHITLARCIDRIFPELAVLEIFDSEQSLRSGVGKEIQEIYEGLQSAKKVQKEREQVAILGRVLSFGALARCNLSTIPETDKVISIRLY</sequence>
<name>A0A0C3C618_HEBCY</name>
<organism evidence="1 2">
    <name type="scientific">Hebeloma cylindrosporum</name>
    <dbReference type="NCBI Taxonomy" id="76867"/>
    <lineage>
        <taxon>Eukaryota</taxon>
        <taxon>Fungi</taxon>
        <taxon>Dikarya</taxon>
        <taxon>Basidiomycota</taxon>
        <taxon>Agaricomycotina</taxon>
        <taxon>Agaricomycetes</taxon>
        <taxon>Agaricomycetidae</taxon>
        <taxon>Agaricales</taxon>
        <taxon>Agaricineae</taxon>
        <taxon>Hymenogastraceae</taxon>
        <taxon>Hebeloma</taxon>
    </lineage>
</organism>
<dbReference type="OrthoDB" id="2631350at2759"/>
<keyword evidence="2" id="KW-1185">Reference proteome</keyword>
<evidence type="ECO:0000313" key="2">
    <source>
        <dbReference type="Proteomes" id="UP000053424"/>
    </source>
</evidence>
<dbReference type="AlphaFoldDB" id="A0A0C3C618"/>
<dbReference type="SUPFAM" id="SSF52047">
    <property type="entry name" value="RNI-like"/>
    <property type="match status" value="1"/>
</dbReference>
<dbReference type="InterPro" id="IPR032675">
    <property type="entry name" value="LRR_dom_sf"/>
</dbReference>
<gene>
    <name evidence="1" type="ORF">M413DRAFT_443328</name>
</gene>